<feature type="compositionally biased region" description="Polar residues" evidence="1">
    <location>
        <begin position="340"/>
        <end position="351"/>
    </location>
</feature>
<reference evidence="3" key="1">
    <citation type="journal article" date="2023" name="PhytoFront">
        <title>Draft Genome Resources of Seven Strains of Tilletia horrida, Causal Agent of Kernel Smut of Rice.</title>
        <authorList>
            <person name="Khanal S."/>
            <person name="Antony Babu S."/>
            <person name="Zhou X.G."/>
        </authorList>
    </citation>
    <scope>NUCLEOTIDE SEQUENCE</scope>
    <source>
        <strain evidence="3">TX6</strain>
    </source>
</reference>
<proteinExistence type="predicted"/>
<sequence length="454" mass="49640">MVEATLAPRVLAGQWDCAKLFLAPFPANAGVSSEMEPGSSPSVQKKSPHSRRVAGASRGRPIILSSDSEEEDDDDNDDSWIVHDSSDDAEYRIGNRSSAQRRTERSLASASNLLLPPETEGRRRHRRSRSAGAEQPPLLDHARLGPNSRSHSDNGHWLDVESFTSTDDDEERGGRGSSSRTGQGLVEPAYCFQHISEINKSPGFYISRNHHQHSRADGQRHSPSSVTDDYVAFVEYLRGPSGALLGQQAQASLRSVMSAALTAADVRGLESAGRNGRGSPQGQPSSRGYMYIYELRAFSTSTEVCLKVGRTSNVFRRMAEWKGRCRRRGAGLVLIGFEPSPQSNDRTSSAVSPARGRPTGGGVEAPAQGLIGGAAEVWCEGIYGSHKWERLTHLELLDIGRRLDEGPCEDCGARHREIFMIPRDIGQGNTNAIEAVREIVRKWEGFVRRLVGEA</sequence>
<gene>
    <name evidence="3" type="ORF">OC846_003431</name>
</gene>
<protein>
    <recommendedName>
        <fullName evidence="2">Bacteriophage T5 Orf172 DNA-binding domain-containing protein</fullName>
    </recommendedName>
</protein>
<dbReference type="Pfam" id="PF10544">
    <property type="entry name" value="T5orf172"/>
    <property type="match status" value="1"/>
</dbReference>
<dbReference type="InterPro" id="IPR053006">
    <property type="entry name" value="Meiosis_regulatory"/>
</dbReference>
<feature type="compositionally biased region" description="Acidic residues" evidence="1">
    <location>
        <begin position="67"/>
        <end position="78"/>
    </location>
</feature>
<dbReference type="Proteomes" id="UP001176517">
    <property type="component" value="Unassembled WGS sequence"/>
</dbReference>
<name>A0AAN6JRB8_9BASI</name>
<dbReference type="AlphaFoldDB" id="A0AAN6JRB8"/>
<feature type="region of interest" description="Disordered" evidence="1">
    <location>
        <begin position="336"/>
        <end position="363"/>
    </location>
</feature>
<dbReference type="EMBL" id="JAPDMZ010000083">
    <property type="protein sequence ID" value="KAK0551053.1"/>
    <property type="molecule type" value="Genomic_DNA"/>
</dbReference>
<comment type="caution">
    <text evidence="3">The sequence shown here is derived from an EMBL/GenBank/DDBJ whole genome shotgun (WGS) entry which is preliminary data.</text>
</comment>
<feature type="compositionally biased region" description="Low complexity" evidence="1">
    <location>
        <begin position="106"/>
        <end position="115"/>
    </location>
</feature>
<dbReference type="PANTHER" id="PTHR28094:SF1">
    <property type="entry name" value="MEIOTICALLY UP-REGULATED GENE 113 PROTEIN"/>
    <property type="match status" value="1"/>
</dbReference>
<feature type="compositionally biased region" description="Basic and acidic residues" evidence="1">
    <location>
        <begin position="80"/>
        <end position="93"/>
    </location>
</feature>
<organism evidence="3 4">
    <name type="scientific">Tilletia horrida</name>
    <dbReference type="NCBI Taxonomy" id="155126"/>
    <lineage>
        <taxon>Eukaryota</taxon>
        <taxon>Fungi</taxon>
        <taxon>Dikarya</taxon>
        <taxon>Basidiomycota</taxon>
        <taxon>Ustilaginomycotina</taxon>
        <taxon>Exobasidiomycetes</taxon>
        <taxon>Tilletiales</taxon>
        <taxon>Tilletiaceae</taxon>
        <taxon>Tilletia</taxon>
    </lineage>
</organism>
<dbReference type="InterPro" id="IPR018306">
    <property type="entry name" value="Phage_T5_Orf172_DNA-bd"/>
</dbReference>
<dbReference type="PANTHER" id="PTHR28094">
    <property type="entry name" value="MEIOTICALLY UP-REGULATED GENE 113 PROTEIN"/>
    <property type="match status" value="1"/>
</dbReference>
<feature type="compositionally biased region" description="Basic and acidic residues" evidence="1">
    <location>
        <begin position="150"/>
        <end position="159"/>
    </location>
</feature>
<evidence type="ECO:0000256" key="1">
    <source>
        <dbReference type="SAM" id="MobiDB-lite"/>
    </source>
</evidence>
<evidence type="ECO:0000259" key="2">
    <source>
        <dbReference type="SMART" id="SM00974"/>
    </source>
</evidence>
<accession>A0AAN6JRB8</accession>
<dbReference type="SMART" id="SM00974">
    <property type="entry name" value="T5orf172"/>
    <property type="match status" value="1"/>
</dbReference>
<feature type="domain" description="Bacteriophage T5 Orf172 DNA-binding" evidence="2">
    <location>
        <begin position="300"/>
        <end position="439"/>
    </location>
</feature>
<feature type="region of interest" description="Disordered" evidence="1">
    <location>
        <begin position="31"/>
        <end position="183"/>
    </location>
</feature>
<evidence type="ECO:0000313" key="3">
    <source>
        <dbReference type="EMBL" id="KAK0551053.1"/>
    </source>
</evidence>
<keyword evidence="4" id="KW-1185">Reference proteome</keyword>
<evidence type="ECO:0000313" key="4">
    <source>
        <dbReference type="Proteomes" id="UP001176517"/>
    </source>
</evidence>